<dbReference type="SUPFAM" id="SSF51905">
    <property type="entry name" value="FAD/NAD(P)-binding domain"/>
    <property type="match status" value="1"/>
</dbReference>
<keyword evidence="1" id="KW-0560">Oxidoreductase</keyword>
<accession>A0ABP6N176</accession>
<evidence type="ECO:0000313" key="5">
    <source>
        <dbReference type="Proteomes" id="UP001500320"/>
    </source>
</evidence>
<evidence type="ECO:0000256" key="1">
    <source>
        <dbReference type="ARBA" id="ARBA00023002"/>
    </source>
</evidence>
<organism evidence="4 5">
    <name type="scientific">Planomonospora alba</name>
    <dbReference type="NCBI Taxonomy" id="161354"/>
    <lineage>
        <taxon>Bacteria</taxon>
        <taxon>Bacillati</taxon>
        <taxon>Actinomycetota</taxon>
        <taxon>Actinomycetes</taxon>
        <taxon>Streptosporangiales</taxon>
        <taxon>Streptosporangiaceae</taxon>
        <taxon>Planomonospora</taxon>
    </lineage>
</organism>
<dbReference type="EMBL" id="BAAAUT010000016">
    <property type="protein sequence ID" value="GAA3132973.1"/>
    <property type="molecule type" value="Genomic_DNA"/>
</dbReference>
<keyword evidence="2 4" id="KW-0503">Monooxygenase</keyword>
<dbReference type="Proteomes" id="UP001500320">
    <property type="component" value="Unassembled WGS sequence"/>
</dbReference>
<keyword evidence="5" id="KW-1185">Reference proteome</keyword>
<evidence type="ECO:0000259" key="3">
    <source>
        <dbReference type="Pfam" id="PF01494"/>
    </source>
</evidence>
<dbReference type="PANTHER" id="PTHR13789:SF309">
    <property type="entry name" value="PUTATIVE (AFU_ORTHOLOGUE AFUA_6G14510)-RELATED"/>
    <property type="match status" value="1"/>
</dbReference>
<feature type="domain" description="FAD-binding" evidence="3">
    <location>
        <begin position="5"/>
        <end position="305"/>
    </location>
</feature>
<dbReference type="InterPro" id="IPR050493">
    <property type="entry name" value="FAD-dep_Monooxygenase_BioMet"/>
</dbReference>
<dbReference type="Gene3D" id="3.50.50.60">
    <property type="entry name" value="FAD/NAD(P)-binding domain"/>
    <property type="match status" value="1"/>
</dbReference>
<reference evidence="5" key="1">
    <citation type="journal article" date="2019" name="Int. J. Syst. Evol. Microbiol.">
        <title>The Global Catalogue of Microorganisms (GCM) 10K type strain sequencing project: providing services to taxonomists for standard genome sequencing and annotation.</title>
        <authorList>
            <consortium name="The Broad Institute Genomics Platform"/>
            <consortium name="The Broad Institute Genome Sequencing Center for Infectious Disease"/>
            <person name="Wu L."/>
            <person name="Ma J."/>
        </authorList>
    </citation>
    <scope>NUCLEOTIDE SEQUENCE [LARGE SCALE GENOMIC DNA]</scope>
    <source>
        <strain evidence="5">JCM 9373</strain>
    </source>
</reference>
<dbReference type="GO" id="GO:0004497">
    <property type="term" value="F:monooxygenase activity"/>
    <property type="evidence" value="ECO:0007669"/>
    <property type="project" value="UniProtKB-KW"/>
</dbReference>
<dbReference type="RefSeq" id="WP_344858878.1">
    <property type="nucleotide sequence ID" value="NZ_BAAAUT010000016.1"/>
</dbReference>
<evidence type="ECO:0000256" key="2">
    <source>
        <dbReference type="ARBA" id="ARBA00023033"/>
    </source>
</evidence>
<proteinExistence type="predicted"/>
<gene>
    <name evidence="4" type="ORF">GCM10010466_24480</name>
</gene>
<sequence length="371" mass="39657">MGIRIVIIGAGPGGLAAARSLTAAGHEVRVLERAPGLRTSGGSVTLWPGTVRILRELGADPSGLGSRLTRLEGWTPEGRRSVAVDLTRAERRYGAPSVHVARRALAERLAEGVPVRYGSEVVAVAPERAEVTLADGRTVRGDVLVGADGRNSVVRRALWGGDPAERTEWVTWQTFADAPRELVGTGRSLVITGKEGMCGLSPAGPGRVLCWFEVRTAPGRPLWLDEADPVGRLKEVFGGWRGLVPEVLSAVTGMEAFPHWRHKVPRVWGRGPATLLGDSAHTMPPSLAPGTNQAVEDAWLLTRSLDDLRGYEKTRAGQLRLPARLAGAEITNRPGRPMPDGLVSALYSWWIRRSSGYLSQGPTGRGGDLGG</sequence>
<dbReference type="PRINTS" id="PR00420">
    <property type="entry name" value="RNGMNOXGNASE"/>
</dbReference>
<name>A0ABP6N176_9ACTN</name>
<comment type="caution">
    <text evidence="4">The sequence shown here is derived from an EMBL/GenBank/DDBJ whole genome shotgun (WGS) entry which is preliminary data.</text>
</comment>
<dbReference type="Pfam" id="PF01494">
    <property type="entry name" value="FAD_binding_3"/>
    <property type="match status" value="1"/>
</dbReference>
<dbReference type="InterPro" id="IPR002938">
    <property type="entry name" value="FAD-bd"/>
</dbReference>
<dbReference type="PANTHER" id="PTHR13789">
    <property type="entry name" value="MONOOXYGENASE"/>
    <property type="match status" value="1"/>
</dbReference>
<dbReference type="InterPro" id="IPR036188">
    <property type="entry name" value="FAD/NAD-bd_sf"/>
</dbReference>
<protein>
    <submittedName>
        <fullName evidence="4">FAD-dependent monooxygenase</fullName>
    </submittedName>
</protein>
<evidence type="ECO:0000313" key="4">
    <source>
        <dbReference type="EMBL" id="GAA3132973.1"/>
    </source>
</evidence>